<dbReference type="EMBL" id="NFLJ01000036">
    <property type="protein sequence ID" value="OUQ33177.1"/>
    <property type="molecule type" value="Genomic_DNA"/>
</dbReference>
<dbReference type="OrthoDB" id="1644674at2"/>
<protein>
    <submittedName>
        <fullName evidence="1">Uncharacterized protein</fullName>
    </submittedName>
</protein>
<sequence>MKKYKIKIICFLIISLSLAMPYIVVYSIDYYDFSHIKTIETTNLKKIIENHPIVQAIYNDYYSNDHNENSPQYVVKNKELYSQSAQKRITELQNIFSREIEKLMQYKVIDQDILETSQDRYPITFGTIYDQKDPYLDQLLRMDKDYKNISFSCEKDTEKIDSIMVVDANGKNYTEKQCQNMAWHMIEYLELDDIEDWSYNQYGYESQILKIRVYCQNDQEPESMQLSIGVQLLGTPETIINIK</sequence>
<dbReference type="AlphaFoldDB" id="A0A1Y4STH4"/>
<keyword evidence="2" id="KW-1185">Reference proteome</keyword>
<dbReference type="RefSeq" id="WP_087359305.1">
    <property type="nucleotide sequence ID" value="NZ_NFLJ01000036.1"/>
</dbReference>
<proteinExistence type="predicted"/>
<gene>
    <name evidence="1" type="ORF">B5E75_11290</name>
</gene>
<evidence type="ECO:0000313" key="2">
    <source>
        <dbReference type="Proteomes" id="UP000195305"/>
    </source>
</evidence>
<name>A0A1Y4STH4_9FIRM</name>
<comment type="caution">
    <text evidence="1">The sequence shown here is derived from an EMBL/GenBank/DDBJ whole genome shotgun (WGS) entry which is preliminary data.</text>
</comment>
<evidence type="ECO:0000313" key="1">
    <source>
        <dbReference type="EMBL" id="OUQ33177.1"/>
    </source>
</evidence>
<dbReference type="Proteomes" id="UP000195305">
    <property type="component" value="Unassembled WGS sequence"/>
</dbReference>
<accession>A0A1Y4STH4</accession>
<reference evidence="1 2" key="1">
    <citation type="journal article" date="2018" name="BMC Genomics">
        <title>Whole genome sequencing and function prediction of 133 gut anaerobes isolated from chicken caecum in pure cultures.</title>
        <authorList>
            <person name="Medvecky M."/>
            <person name="Cejkova D."/>
            <person name="Polansky O."/>
            <person name="Karasova D."/>
            <person name="Kubasova T."/>
            <person name="Cizek A."/>
            <person name="Rychlik I."/>
        </authorList>
    </citation>
    <scope>NUCLEOTIDE SEQUENCE [LARGE SCALE GENOMIC DNA]</scope>
    <source>
        <strain evidence="1 2">An13</strain>
    </source>
</reference>
<organism evidence="1 2">
    <name type="scientific">Massilimicrobiota timonensis</name>
    <dbReference type="NCBI Taxonomy" id="1776392"/>
    <lineage>
        <taxon>Bacteria</taxon>
        <taxon>Bacillati</taxon>
        <taxon>Bacillota</taxon>
        <taxon>Erysipelotrichia</taxon>
        <taxon>Erysipelotrichales</taxon>
        <taxon>Erysipelotrichaceae</taxon>
        <taxon>Massilimicrobiota</taxon>
    </lineage>
</organism>